<reference evidence="3" key="1">
    <citation type="submission" date="2015-04" db="UniProtKB">
        <authorList>
            <consortium name="EnsemblPlants"/>
        </authorList>
    </citation>
    <scope>IDENTIFICATION</scope>
    <source>
        <strain evidence="3">SL10</strain>
    </source>
</reference>
<proteinExistence type="predicted"/>
<organism evidence="3">
    <name type="scientific">Oryza nivara</name>
    <name type="common">Indian wild rice</name>
    <name type="synonym">Oryza sativa f. spontanea</name>
    <dbReference type="NCBI Taxonomy" id="4536"/>
    <lineage>
        <taxon>Eukaryota</taxon>
        <taxon>Viridiplantae</taxon>
        <taxon>Streptophyta</taxon>
        <taxon>Embryophyta</taxon>
        <taxon>Tracheophyta</taxon>
        <taxon>Spermatophyta</taxon>
        <taxon>Magnoliopsida</taxon>
        <taxon>Liliopsida</taxon>
        <taxon>Poales</taxon>
        <taxon>Poaceae</taxon>
        <taxon>BOP clade</taxon>
        <taxon>Oryzoideae</taxon>
        <taxon>Oryzeae</taxon>
        <taxon>Oryzinae</taxon>
        <taxon>Oryza</taxon>
    </lineage>
</organism>
<evidence type="ECO:0000313" key="4">
    <source>
        <dbReference type="Proteomes" id="UP000006591"/>
    </source>
</evidence>
<dbReference type="AlphaFoldDB" id="A0A0E0GIY2"/>
<accession>A0A0E0GIY2</accession>
<protein>
    <submittedName>
        <fullName evidence="3">Uncharacterized protein</fullName>
    </submittedName>
</protein>
<evidence type="ECO:0000256" key="2">
    <source>
        <dbReference type="SAM" id="SignalP"/>
    </source>
</evidence>
<keyword evidence="4" id="KW-1185">Reference proteome</keyword>
<name>A0A0E0GIY2_ORYNI</name>
<feature type="region of interest" description="Disordered" evidence="1">
    <location>
        <begin position="43"/>
        <end position="71"/>
    </location>
</feature>
<reference evidence="3" key="2">
    <citation type="submission" date="2018-04" db="EMBL/GenBank/DDBJ databases">
        <title>OnivRS2 (Oryza nivara Reference Sequence Version 2).</title>
        <authorList>
            <person name="Zhang J."/>
            <person name="Kudrna D."/>
            <person name="Lee S."/>
            <person name="Talag J."/>
            <person name="Rajasekar S."/>
            <person name="Welchert J."/>
            <person name="Hsing Y.-I."/>
            <person name="Wing R.A."/>
        </authorList>
    </citation>
    <scope>NUCLEOTIDE SEQUENCE [LARGE SCALE GENOMIC DNA]</scope>
    <source>
        <strain evidence="3">SL10</strain>
    </source>
</reference>
<evidence type="ECO:0000256" key="1">
    <source>
        <dbReference type="SAM" id="MobiDB-lite"/>
    </source>
</evidence>
<dbReference type="Gramene" id="ONIVA03G09040.5">
    <property type="protein sequence ID" value="ONIVA03G09040.5"/>
    <property type="gene ID" value="ONIVA03G09040"/>
</dbReference>
<keyword evidence="2" id="KW-0732">Signal</keyword>
<dbReference type="HOGENOM" id="CLU_175855_0_0_1"/>
<dbReference type="EnsemblPlants" id="ONIVA03G09040.5">
    <property type="protein sequence ID" value="ONIVA03G09040.5"/>
    <property type="gene ID" value="ONIVA03G09040"/>
</dbReference>
<dbReference type="Proteomes" id="UP000006591">
    <property type="component" value="Chromosome 3"/>
</dbReference>
<sequence length="107" mass="10997">MSFPSLSSPLACARCSLSLSLSHLAPLALLLELETLAICAAAGGNPNPSRAGRASERRGGRPGGGRGGRARAADPIRFAALKFRSRSSGIILIILNLTDLRAACSVV</sequence>
<evidence type="ECO:0000313" key="3">
    <source>
        <dbReference type="EnsemblPlants" id="ONIVA03G09040.5"/>
    </source>
</evidence>
<feature type="signal peptide" evidence="2">
    <location>
        <begin position="1"/>
        <end position="41"/>
    </location>
</feature>
<feature type="chain" id="PRO_5047515885" evidence="2">
    <location>
        <begin position="42"/>
        <end position="107"/>
    </location>
</feature>